<dbReference type="EMBL" id="SPLM01000003">
    <property type="protein sequence ID" value="TMW68126.1"/>
    <property type="molecule type" value="Genomic_DNA"/>
</dbReference>
<evidence type="ECO:0000256" key="1">
    <source>
        <dbReference type="SAM" id="Phobius"/>
    </source>
</evidence>
<gene>
    <name evidence="3" type="ORF">Poli38472_007798</name>
</gene>
<feature type="chain" id="PRO_5035460479" evidence="2">
    <location>
        <begin position="23"/>
        <end position="242"/>
    </location>
</feature>
<comment type="caution">
    <text evidence="3">The sequence shown here is derived from an EMBL/GenBank/DDBJ whole genome shotgun (WGS) entry which is preliminary data.</text>
</comment>
<keyword evidence="4" id="KW-1185">Reference proteome</keyword>
<evidence type="ECO:0000256" key="2">
    <source>
        <dbReference type="SAM" id="SignalP"/>
    </source>
</evidence>
<feature type="transmembrane region" description="Helical" evidence="1">
    <location>
        <begin position="222"/>
        <end position="241"/>
    </location>
</feature>
<proteinExistence type="predicted"/>
<organism evidence="3 4">
    <name type="scientific">Pythium oligandrum</name>
    <name type="common">Mycoparasitic fungus</name>
    <dbReference type="NCBI Taxonomy" id="41045"/>
    <lineage>
        <taxon>Eukaryota</taxon>
        <taxon>Sar</taxon>
        <taxon>Stramenopiles</taxon>
        <taxon>Oomycota</taxon>
        <taxon>Peronosporomycetes</taxon>
        <taxon>Pythiales</taxon>
        <taxon>Pythiaceae</taxon>
        <taxon>Pythium</taxon>
    </lineage>
</organism>
<dbReference type="AlphaFoldDB" id="A0A8K1CT27"/>
<keyword evidence="1" id="KW-0812">Transmembrane</keyword>
<evidence type="ECO:0000313" key="3">
    <source>
        <dbReference type="EMBL" id="TMW68126.1"/>
    </source>
</evidence>
<dbReference type="Proteomes" id="UP000794436">
    <property type="component" value="Unassembled WGS sequence"/>
</dbReference>
<evidence type="ECO:0000313" key="4">
    <source>
        <dbReference type="Proteomes" id="UP000794436"/>
    </source>
</evidence>
<accession>A0A8K1CT27</accession>
<reference evidence="3" key="1">
    <citation type="submission" date="2019-03" db="EMBL/GenBank/DDBJ databases">
        <title>Long read genome sequence of the mycoparasitic Pythium oligandrum ATCC 38472 isolated from sugarbeet rhizosphere.</title>
        <authorList>
            <person name="Gaulin E."/>
        </authorList>
    </citation>
    <scope>NUCLEOTIDE SEQUENCE</scope>
    <source>
        <strain evidence="3">ATCC 38472_TT</strain>
    </source>
</reference>
<sequence>MNPSQIVRLAICIALMVAPLHAEDEVCASYADYAFNVMIRDMTDVNTKCGSDRTIRNEYYYAPTKALCAKPGCVEELKKASMVVPDCFDKVYSVKLGTLVLAAAKMCENEGRDGNLPAAGSGSLDIAAGSLGSNDTIRVGDLPFCSEEEINEINELEESKEHEKACGKSPVGIHEFCSRPACMTYYKDTVLPKSPDCLYKSNAKLKLGMCDALRETAPSSSVTTIPGVVLMVVVAIATLILT</sequence>
<protein>
    <submittedName>
        <fullName evidence="3">Uncharacterized protein</fullName>
    </submittedName>
</protein>
<feature type="signal peptide" evidence="2">
    <location>
        <begin position="1"/>
        <end position="22"/>
    </location>
</feature>
<keyword evidence="2" id="KW-0732">Signal</keyword>
<keyword evidence="1" id="KW-1133">Transmembrane helix</keyword>
<keyword evidence="1" id="KW-0472">Membrane</keyword>
<name>A0A8K1CT27_PYTOL</name>